<accession>A0A2J6TMZ3</accession>
<gene>
    <name evidence="2" type="ORF">K444DRAFT_304695</name>
</gene>
<evidence type="ECO:0000313" key="2">
    <source>
        <dbReference type="EMBL" id="PMD64375.1"/>
    </source>
</evidence>
<feature type="region of interest" description="Disordered" evidence="1">
    <location>
        <begin position="96"/>
        <end position="135"/>
    </location>
</feature>
<dbReference type="AlphaFoldDB" id="A0A2J6TMZ3"/>
<evidence type="ECO:0000256" key="1">
    <source>
        <dbReference type="SAM" id="MobiDB-lite"/>
    </source>
</evidence>
<protein>
    <submittedName>
        <fullName evidence="2">Uncharacterized protein</fullName>
    </submittedName>
</protein>
<feature type="compositionally biased region" description="Basic and acidic residues" evidence="1">
    <location>
        <begin position="193"/>
        <end position="210"/>
    </location>
</feature>
<proteinExistence type="predicted"/>
<dbReference type="EMBL" id="KZ613765">
    <property type="protein sequence ID" value="PMD64375.1"/>
    <property type="molecule type" value="Genomic_DNA"/>
</dbReference>
<dbReference type="Proteomes" id="UP000235371">
    <property type="component" value="Unassembled WGS sequence"/>
</dbReference>
<feature type="region of interest" description="Disordered" evidence="1">
    <location>
        <begin position="187"/>
        <end position="210"/>
    </location>
</feature>
<keyword evidence="3" id="KW-1185">Reference proteome</keyword>
<dbReference type="RefSeq" id="XP_024741279.1">
    <property type="nucleotide sequence ID" value="XM_024871754.1"/>
</dbReference>
<reference evidence="2 3" key="1">
    <citation type="submission" date="2016-04" db="EMBL/GenBank/DDBJ databases">
        <title>A degradative enzymes factory behind the ericoid mycorrhizal symbiosis.</title>
        <authorList>
            <consortium name="DOE Joint Genome Institute"/>
            <person name="Martino E."/>
            <person name="Morin E."/>
            <person name="Grelet G."/>
            <person name="Kuo A."/>
            <person name="Kohler A."/>
            <person name="Daghino S."/>
            <person name="Barry K."/>
            <person name="Choi C."/>
            <person name="Cichocki N."/>
            <person name="Clum A."/>
            <person name="Copeland A."/>
            <person name="Hainaut M."/>
            <person name="Haridas S."/>
            <person name="Labutti K."/>
            <person name="Lindquist E."/>
            <person name="Lipzen A."/>
            <person name="Khouja H.-R."/>
            <person name="Murat C."/>
            <person name="Ohm R."/>
            <person name="Olson A."/>
            <person name="Spatafora J."/>
            <person name="Veneault-Fourrey C."/>
            <person name="Henrissat B."/>
            <person name="Grigoriev I."/>
            <person name="Martin F."/>
            <person name="Perotto S."/>
        </authorList>
    </citation>
    <scope>NUCLEOTIDE SEQUENCE [LARGE SCALE GENOMIC DNA]</scope>
    <source>
        <strain evidence="2 3">E</strain>
    </source>
</reference>
<feature type="region of interest" description="Disordered" evidence="1">
    <location>
        <begin position="1"/>
        <end position="25"/>
    </location>
</feature>
<organism evidence="2 3">
    <name type="scientific">Hyaloscypha bicolor E</name>
    <dbReference type="NCBI Taxonomy" id="1095630"/>
    <lineage>
        <taxon>Eukaryota</taxon>
        <taxon>Fungi</taxon>
        <taxon>Dikarya</taxon>
        <taxon>Ascomycota</taxon>
        <taxon>Pezizomycotina</taxon>
        <taxon>Leotiomycetes</taxon>
        <taxon>Helotiales</taxon>
        <taxon>Hyaloscyphaceae</taxon>
        <taxon>Hyaloscypha</taxon>
        <taxon>Hyaloscypha bicolor</taxon>
    </lineage>
</organism>
<dbReference type="InParanoid" id="A0A2J6TMZ3"/>
<evidence type="ECO:0000313" key="3">
    <source>
        <dbReference type="Proteomes" id="UP000235371"/>
    </source>
</evidence>
<dbReference type="GeneID" id="36579836"/>
<sequence>MAYHQKNDSGICLEGDLDPKQPQPAKDCGLNPSITSGPPPLYPRICRGIHYSQLTKSERSRWLPGWFNIPILPHESSKAKTLSGYPIPYFYNIAPKPDSHMNQPPREQLQPVNKEPLVSEPSEPKRRRNPRQEKAERFFDMFGGRTPRGFEKFLREYPSEYEHELIEYLRWHAAEVMEELTMLSRHHGPLRPDPCDRARPSGPKKGKEELPERWFNSIEEAWAHRPRLAQDDSPEWSLLWIS</sequence>
<name>A0A2J6TMZ3_9HELO</name>
<dbReference type="OrthoDB" id="3497012at2759"/>